<sequence length="159" mass="18057">MQIKVGQVHLFSILVTGYGFLPRILNQLGPPKNCLKDFWAPFPILMEVSTHAYHLKLPSHQSSTFPSLNQSRHQQFQTGIKCLRLQSSLKKKRNGKSLKYCIPRSREEAYDILWNGKASVKTQKDLLGNQPKTSKNCPELPKDSHSLYPDQPGPNSSRT</sequence>
<comment type="caution">
    <text evidence="2">The sequence shown here is derived from an EMBL/GenBank/DDBJ whole genome shotgun (WGS) entry which is preliminary data.</text>
</comment>
<reference evidence="2" key="1">
    <citation type="submission" date="2021-03" db="EMBL/GenBank/DDBJ databases">
        <title>Draft genome sequence of rust myrtle Austropuccinia psidii MF-1, a brazilian biotype.</title>
        <authorList>
            <person name="Quecine M.C."/>
            <person name="Pachon D.M.R."/>
            <person name="Bonatelli M.L."/>
            <person name="Correr F.H."/>
            <person name="Franceschini L.M."/>
            <person name="Leite T.F."/>
            <person name="Margarido G.R.A."/>
            <person name="Almeida C.A."/>
            <person name="Ferrarezi J.A."/>
            <person name="Labate C.A."/>
        </authorList>
    </citation>
    <scope>NUCLEOTIDE SEQUENCE</scope>
    <source>
        <strain evidence="2">MF-1</strain>
    </source>
</reference>
<protein>
    <submittedName>
        <fullName evidence="2">Uncharacterized protein</fullName>
    </submittedName>
</protein>
<dbReference type="EMBL" id="AVOT02047801">
    <property type="protein sequence ID" value="MBW0543083.1"/>
    <property type="molecule type" value="Genomic_DNA"/>
</dbReference>
<organism evidence="2 3">
    <name type="scientific">Austropuccinia psidii MF-1</name>
    <dbReference type="NCBI Taxonomy" id="1389203"/>
    <lineage>
        <taxon>Eukaryota</taxon>
        <taxon>Fungi</taxon>
        <taxon>Dikarya</taxon>
        <taxon>Basidiomycota</taxon>
        <taxon>Pucciniomycotina</taxon>
        <taxon>Pucciniomycetes</taxon>
        <taxon>Pucciniales</taxon>
        <taxon>Sphaerophragmiaceae</taxon>
        <taxon>Austropuccinia</taxon>
    </lineage>
</organism>
<dbReference type="OrthoDB" id="308383at2759"/>
<feature type="region of interest" description="Disordered" evidence="1">
    <location>
        <begin position="124"/>
        <end position="159"/>
    </location>
</feature>
<keyword evidence="3" id="KW-1185">Reference proteome</keyword>
<dbReference type="Proteomes" id="UP000765509">
    <property type="component" value="Unassembled WGS sequence"/>
</dbReference>
<dbReference type="AlphaFoldDB" id="A0A9Q3IIX9"/>
<evidence type="ECO:0000313" key="3">
    <source>
        <dbReference type="Proteomes" id="UP000765509"/>
    </source>
</evidence>
<accession>A0A9Q3IIX9</accession>
<name>A0A9Q3IIX9_9BASI</name>
<evidence type="ECO:0000256" key="1">
    <source>
        <dbReference type="SAM" id="MobiDB-lite"/>
    </source>
</evidence>
<evidence type="ECO:0000313" key="2">
    <source>
        <dbReference type="EMBL" id="MBW0543083.1"/>
    </source>
</evidence>
<gene>
    <name evidence="2" type="ORF">O181_082798</name>
</gene>
<proteinExistence type="predicted"/>